<dbReference type="Pfam" id="PF02706">
    <property type="entry name" value="Wzz"/>
    <property type="match status" value="1"/>
</dbReference>
<evidence type="ECO:0000256" key="9">
    <source>
        <dbReference type="SAM" id="MobiDB-lite"/>
    </source>
</evidence>
<dbReference type="InterPro" id="IPR003856">
    <property type="entry name" value="LPS_length_determ_N"/>
</dbReference>
<keyword evidence="6" id="KW-0067">ATP-binding</keyword>
<dbReference type="SUPFAM" id="SSF52540">
    <property type="entry name" value="P-loop containing nucleoside triphosphate hydrolases"/>
    <property type="match status" value="1"/>
</dbReference>
<evidence type="ECO:0000256" key="5">
    <source>
        <dbReference type="ARBA" id="ARBA00022741"/>
    </source>
</evidence>
<dbReference type="InterPro" id="IPR050445">
    <property type="entry name" value="Bact_polysacc_biosynth/exp"/>
</dbReference>
<dbReference type="Proteomes" id="UP000679307">
    <property type="component" value="Chromosome"/>
</dbReference>
<keyword evidence="4" id="KW-0812">Transmembrane</keyword>
<organism evidence="11 12">
    <name type="scientific">Nocardioides aquaticus</name>
    <dbReference type="NCBI Taxonomy" id="160826"/>
    <lineage>
        <taxon>Bacteria</taxon>
        <taxon>Bacillati</taxon>
        <taxon>Actinomycetota</taxon>
        <taxon>Actinomycetes</taxon>
        <taxon>Propionibacteriales</taxon>
        <taxon>Nocardioidaceae</taxon>
        <taxon>Nocardioides</taxon>
    </lineage>
</organism>
<dbReference type="EMBL" id="CP075371">
    <property type="protein sequence ID" value="QVT78436.1"/>
    <property type="molecule type" value="Genomic_DNA"/>
</dbReference>
<keyword evidence="11" id="KW-0418">Kinase</keyword>
<evidence type="ECO:0000256" key="7">
    <source>
        <dbReference type="ARBA" id="ARBA00022989"/>
    </source>
</evidence>
<evidence type="ECO:0000259" key="10">
    <source>
        <dbReference type="Pfam" id="PF02706"/>
    </source>
</evidence>
<dbReference type="Pfam" id="PF10609">
    <property type="entry name" value="ParA"/>
    <property type="match status" value="1"/>
</dbReference>
<comment type="subcellular location">
    <subcellularLocation>
        <location evidence="1">Cell membrane</location>
        <topology evidence="1">Multi-pass membrane protein</topology>
    </subcellularLocation>
</comment>
<dbReference type="InterPro" id="IPR027417">
    <property type="entry name" value="P-loop_NTPase"/>
</dbReference>
<dbReference type="PANTHER" id="PTHR32309">
    <property type="entry name" value="TYROSINE-PROTEIN KINASE"/>
    <property type="match status" value="1"/>
</dbReference>
<dbReference type="PANTHER" id="PTHR32309:SF13">
    <property type="entry name" value="FERRIC ENTEROBACTIN TRANSPORT PROTEIN FEPE"/>
    <property type="match status" value="1"/>
</dbReference>
<evidence type="ECO:0000256" key="3">
    <source>
        <dbReference type="ARBA" id="ARBA00022475"/>
    </source>
</evidence>
<feature type="region of interest" description="Disordered" evidence="9">
    <location>
        <begin position="446"/>
        <end position="483"/>
    </location>
</feature>
<feature type="compositionally biased region" description="Basic and acidic residues" evidence="9">
    <location>
        <begin position="459"/>
        <end position="469"/>
    </location>
</feature>
<keyword evidence="3" id="KW-1003">Cell membrane</keyword>
<dbReference type="InterPro" id="IPR005702">
    <property type="entry name" value="Wzc-like_C"/>
</dbReference>
<evidence type="ECO:0000256" key="6">
    <source>
        <dbReference type="ARBA" id="ARBA00022840"/>
    </source>
</evidence>
<comment type="similarity">
    <text evidence="2">Belongs to the CpsC/CapA family.</text>
</comment>
<dbReference type="CDD" id="cd05387">
    <property type="entry name" value="BY-kinase"/>
    <property type="match status" value="1"/>
</dbReference>
<dbReference type="NCBIfam" id="TIGR01007">
    <property type="entry name" value="eps_fam"/>
    <property type="match status" value="1"/>
</dbReference>
<sequence>MELKDYWLTIRRRWVLVLLTFVVVLGGTAAFTALTTPLYSSQVSLYVGAQSRDISSAATGGQFTSQQIASYAEIAAQTSTAEQVADALGGQVDAETIAREVEATVSPETTNLVLTVTDPDPTQARDIAAAYGTVVSNQVEALETPVGRDTPIVAVTVTQSADVNTTPVSPNIVRNLGLGAVLGLLLGIGLAVLRDLLDTSVSSVEDVQQVTAAPILGHINSDAAAVKKDPEVALREPTPWAEAFRVLRTNMQFVEVDHDKRMFVISSPLPGEGKSTTTVNLAITLAAAGQSVALVDCDLRRPMLATRLGVDGAVGTTSVLIGQVKLDDALQTLEGSGVQVLASGPVPPNPSELLQSQAMAELVTDLRERFDIVLLDAPPLLPVTDSALLAAQVDGLLLVTRHGKTTRDQLAHALDRLAQVDAKPVGVVINMAPAKKSARGYGYGYGYGYGPQQPGQEPSRSDARKERRAAARAASTRGKRIKA</sequence>
<name>A0ABX8EFL2_9ACTN</name>
<evidence type="ECO:0000256" key="2">
    <source>
        <dbReference type="ARBA" id="ARBA00006683"/>
    </source>
</evidence>
<evidence type="ECO:0000313" key="12">
    <source>
        <dbReference type="Proteomes" id="UP000679307"/>
    </source>
</evidence>
<dbReference type="RefSeq" id="WP_214058019.1">
    <property type="nucleotide sequence ID" value="NZ_BAAAHS010000002.1"/>
</dbReference>
<gene>
    <name evidence="11" type="primary">ywqD_2</name>
    <name evidence="11" type="ORF">ENKNEFLB_00813</name>
</gene>
<protein>
    <submittedName>
        <fullName evidence="11">Tyrosine-protein kinase YwqD</fullName>
        <ecNumber evidence="11">2.7.10.2</ecNumber>
    </submittedName>
</protein>
<proteinExistence type="inferred from homology"/>
<accession>A0ABX8EFL2</accession>
<dbReference type="EC" id="2.7.10.2" evidence="11"/>
<evidence type="ECO:0000256" key="8">
    <source>
        <dbReference type="ARBA" id="ARBA00023136"/>
    </source>
</evidence>
<keyword evidence="7" id="KW-1133">Transmembrane helix</keyword>
<keyword evidence="11" id="KW-0808">Transferase</keyword>
<dbReference type="Gene3D" id="3.40.50.300">
    <property type="entry name" value="P-loop containing nucleotide triphosphate hydrolases"/>
    <property type="match status" value="1"/>
</dbReference>
<evidence type="ECO:0000256" key="1">
    <source>
        <dbReference type="ARBA" id="ARBA00004651"/>
    </source>
</evidence>
<dbReference type="InterPro" id="IPR033756">
    <property type="entry name" value="YlxH/NBP35"/>
</dbReference>
<evidence type="ECO:0000313" key="11">
    <source>
        <dbReference type="EMBL" id="QVT78436.1"/>
    </source>
</evidence>
<keyword evidence="8" id="KW-0472">Membrane</keyword>
<keyword evidence="5" id="KW-0547">Nucleotide-binding</keyword>
<dbReference type="GO" id="GO:0004715">
    <property type="term" value="F:non-membrane spanning protein tyrosine kinase activity"/>
    <property type="evidence" value="ECO:0007669"/>
    <property type="project" value="UniProtKB-EC"/>
</dbReference>
<feature type="domain" description="Polysaccharide chain length determinant N-terminal" evidence="10">
    <location>
        <begin position="2"/>
        <end position="87"/>
    </location>
</feature>
<evidence type="ECO:0000256" key="4">
    <source>
        <dbReference type="ARBA" id="ARBA00022692"/>
    </source>
</evidence>
<reference evidence="11 12" key="1">
    <citation type="submission" date="2021-05" db="EMBL/GenBank/DDBJ databases">
        <title>Complete genome of Nocardioides aquaticus KCTC 9944T isolated from meromictic and hypersaline Ekho Lake, Antarctica.</title>
        <authorList>
            <person name="Hwang K."/>
            <person name="Kim K.M."/>
            <person name="Choe H."/>
        </authorList>
    </citation>
    <scope>NUCLEOTIDE SEQUENCE [LARGE SCALE GENOMIC DNA]</scope>
    <source>
        <strain evidence="11 12">KCTC 9944</strain>
    </source>
</reference>
<keyword evidence="12" id="KW-1185">Reference proteome</keyword>